<keyword evidence="3" id="KW-1185">Reference proteome</keyword>
<dbReference type="Proteomes" id="UP000051530">
    <property type="component" value="Unassembled WGS sequence"/>
</dbReference>
<sequence>MILSASNSRNRKYRIVLFVFVAFAAAVSLILIVRFLIKDKNVKSNKNQNNDMNIDKSIRTLPVDFFFWLHDYTCPVPNKPGVVMSIFMKTKSKNGTFLTCLVPKGENDHYKYTLDLWRRPTSKYFDFLKDEFLSKRKSDLLTFRYQPELKDPCEINLTCKNNSKIDIISKEKNLKFHEFLESVKPDIEKHSFLAIFRSFDKIGFLTFDSFNYFFDLQNDGRCLEFAKTRKFEDKIASLLAFFIQENQIDSSKEDLEPALV</sequence>
<keyword evidence="1" id="KW-0812">Transmembrane</keyword>
<proteinExistence type="predicted"/>
<organism evidence="2 3">
    <name type="scientific">Pseudoloma neurophilia</name>
    <dbReference type="NCBI Taxonomy" id="146866"/>
    <lineage>
        <taxon>Eukaryota</taxon>
        <taxon>Fungi</taxon>
        <taxon>Fungi incertae sedis</taxon>
        <taxon>Microsporidia</taxon>
        <taxon>Pseudoloma</taxon>
    </lineage>
</organism>
<dbReference type="AlphaFoldDB" id="A0A0R0M4H0"/>
<keyword evidence="1" id="KW-1133">Transmembrane helix</keyword>
<dbReference type="EMBL" id="LGUB01000069">
    <property type="protein sequence ID" value="KRH94478.1"/>
    <property type="molecule type" value="Genomic_DNA"/>
</dbReference>
<protein>
    <submittedName>
        <fullName evidence="2">Uncharacterized protein</fullName>
    </submittedName>
</protein>
<feature type="transmembrane region" description="Helical" evidence="1">
    <location>
        <begin position="15"/>
        <end position="37"/>
    </location>
</feature>
<dbReference type="VEuPathDB" id="MicrosporidiaDB:M153_2460006729"/>
<keyword evidence="1" id="KW-0472">Membrane</keyword>
<evidence type="ECO:0000313" key="3">
    <source>
        <dbReference type="Proteomes" id="UP000051530"/>
    </source>
</evidence>
<gene>
    <name evidence="2" type="ORF">M153_2460006729</name>
</gene>
<reference evidence="2 3" key="1">
    <citation type="submission" date="2015-07" db="EMBL/GenBank/DDBJ databases">
        <title>The genome of Pseudoloma neurophilia, a relevant intracellular parasite of the zebrafish.</title>
        <authorList>
            <person name="Ndikumana S."/>
            <person name="Pelin A."/>
            <person name="Sanders J."/>
            <person name="Corradi N."/>
        </authorList>
    </citation>
    <scope>NUCLEOTIDE SEQUENCE [LARGE SCALE GENOMIC DNA]</scope>
    <source>
        <strain evidence="2 3">MK1</strain>
    </source>
</reference>
<name>A0A0R0M4H0_9MICR</name>
<comment type="caution">
    <text evidence="2">The sequence shown here is derived from an EMBL/GenBank/DDBJ whole genome shotgun (WGS) entry which is preliminary data.</text>
</comment>
<accession>A0A0R0M4H0</accession>
<evidence type="ECO:0000256" key="1">
    <source>
        <dbReference type="SAM" id="Phobius"/>
    </source>
</evidence>
<evidence type="ECO:0000313" key="2">
    <source>
        <dbReference type="EMBL" id="KRH94478.1"/>
    </source>
</evidence>